<evidence type="ECO:0000313" key="2">
    <source>
        <dbReference type="Proteomes" id="UP000589520"/>
    </source>
</evidence>
<dbReference type="AlphaFoldDB" id="A0A7Y9TTD0"/>
<evidence type="ECO:0000313" key="1">
    <source>
        <dbReference type="EMBL" id="NYF79858.1"/>
    </source>
</evidence>
<sequence length="38" mass="3863">MLAEERAADAVGLSGQLSAILADTALEIVPPVVKAEDV</sequence>
<keyword evidence="2" id="KW-1185">Reference proteome</keyword>
<organism evidence="1 2">
    <name type="scientific">Granulicella arctica</name>
    <dbReference type="NCBI Taxonomy" id="940613"/>
    <lineage>
        <taxon>Bacteria</taxon>
        <taxon>Pseudomonadati</taxon>
        <taxon>Acidobacteriota</taxon>
        <taxon>Terriglobia</taxon>
        <taxon>Terriglobales</taxon>
        <taxon>Acidobacteriaceae</taxon>
        <taxon>Granulicella</taxon>
    </lineage>
</organism>
<reference evidence="1 2" key="1">
    <citation type="submission" date="2020-07" db="EMBL/GenBank/DDBJ databases">
        <title>Genomic Encyclopedia of Type Strains, Phase IV (KMG-V): Genome sequencing to study the core and pangenomes of soil and plant-associated prokaryotes.</title>
        <authorList>
            <person name="Whitman W."/>
        </authorList>
    </citation>
    <scope>NUCLEOTIDE SEQUENCE [LARGE SCALE GENOMIC DNA]</scope>
    <source>
        <strain evidence="1 2">X4EP2</strain>
    </source>
</reference>
<name>A0A7Y9TTD0_9BACT</name>
<protein>
    <submittedName>
        <fullName evidence="1">Uncharacterized protein</fullName>
    </submittedName>
</protein>
<dbReference type="EMBL" id="JACCCW010000002">
    <property type="protein sequence ID" value="NYF79858.1"/>
    <property type="molecule type" value="Genomic_DNA"/>
</dbReference>
<dbReference type="Proteomes" id="UP000589520">
    <property type="component" value="Unassembled WGS sequence"/>
</dbReference>
<gene>
    <name evidence="1" type="ORF">HDF17_002178</name>
</gene>
<comment type="caution">
    <text evidence="1">The sequence shown here is derived from an EMBL/GenBank/DDBJ whole genome shotgun (WGS) entry which is preliminary data.</text>
</comment>
<proteinExistence type="predicted"/>
<accession>A0A7Y9TTD0</accession>